<dbReference type="PANTHER" id="PTHR11164:SF0">
    <property type="entry name" value="GLUTAMATE--CYSTEINE LIGASE CATALYTIC SUBUNIT"/>
    <property type="match status" value="1"/>
</dbReference>
<dbReference type="EMBL" id="CAJVPZ010082062">
    <property type="protein sequence ID" value="CAG8808952.1"/>
    <property type="molecule type" value="Genomic_DNA"/>
</dbReference>
<organism evidence="7 8">
    <name type="scientific">Racocetra fulgida</name>
    <dbReference type="NCBI Taxonomy" id="60492"/>
    <lineage>
        <taxon>Eukaryota</taxon>
        <taxon>Fungi</taxon>
        <taxon>Fungi incertae sedis</taxon>
        <taxon>Mucoromycota</taxon>
        <taxon>Glomeromycotina</taxon>
        <taxon>Glomeromycetes</taxon>
        <taxon>Diversisporales</taxon>
        <taxon>Gigasporaceae</taxon>
        <taxon>Racocetra</taxon>
    </lineage>
</organism>
<evidence type="ECO:0000313" key="7">
    <source>
        <dbReference type="EMBL" id="CAG8808952.1"/>
    </source>
</evidence>
<evidence type="ECO:0000256" key="1">
    <source>
        <dbReference type="ARBA" id="ARBA00012220"/>
    </source>
</evidence>
<dbReference type="PANTHER" id="PTHR11164">
    <property type="entry name" value="GLUTAMATE CYSTEINE LIGASE"/>
    <property type="match status" value="1"/>
</dbReference>
<dbReference type="Pfam" id="PF03074">
    <property type="entry name" value="GCS"/>
    <property type="match status" value="1"/>
</dbReference>
<comment type="catalytic activity">
    <reaction evidence="6">
        <text>L-cysteine + L-glutamate + ATP = gamma-L-glutamyl-L-cysteine + ADP + phosphate + H(+)</text>
        <dbReference type="Rhea" id="RHEA:13285"/>
        <dbReference type="ChEBI" id="CHEBI:15378"/>
        <dbReference type="ChEBI" id="CHEBI:29985"/>
        <dbReference type="ChEBI" id="CHEBI:30616"/>
        <dbReference type="ChEBI" id="CHEBI:35235"/>
        <dbReference type="ChEBI" id="CHEBI:43474"/>
        <dbReference type="ChEBI" id="CHEBI:58173"/>
        <dbReference type="ChEBI" id="CHEBI:456216"/>
        <dbReference type="EC" id="6.3.2.2"/>
    </reaction>
</comment>
<dbReference type="EC" id="6.3.2.2" evidence="1 6"/>
<comment type="caution">
    <text evidence="7">The sequence shown here is derived from an EMBL/GenBank/DDBJ whole genome shotgun (WGS) entry which is preliminary data.</text>
</comment>
<evidence type="ECO:0000256" key="5">
    <source>
        <dbReference type="ARBA" id="ARBA00022840"/>
    </source>
</evidence>
<feature type="non-terminal residue" evidence="7">
    <location>
        <position position="80"/>
    </location>
</feature>
<evidence type="ECO:0000256" key="4">
    <source>
        <dbReference type="ARBA" id="ARBA00022741"/>
    </source>
</evidence>
<dbReference type="GO" id="GO:0006750">
    <property type="term" value="P:glutathione biosynthetic process"/>
    <property type="evidence" value="ECO:0007669"/>
    <property type="project" value="UniProtKB-UniRule"/>
</dbReference>
<keyword evidence="2 6" id="KW-0436">Ligase</keyword>
<keyword evidence="5 6" id="KW-0067">ATP-binding</keyword>
<dbReference type="InterPro" id="IPR004308">
    <property type="entry name" value="GCS"/>
</dbReference>
<keyword evidence="4 6" id="KW-0547">Nucleotide-binding</keyword>
<protein>
    <recommendedName>
        <fullName evidence="1 6">Glutamate--cysteine ligase</fullName>
        <ecNumber evidence="1 6">6.3.2.2</ecNumber>
    </recommendedName>
    <alternativeName>
        <fullName evidence="6">Gamma-ECS</fullName>
    </alternativeName>
    <alternativeName>
        <fullName evidence="6">Gamma-glutamylcysteine synthetase</fullName>
    </alternativeName>
</protein>
<evidence type="ECO:0000256" key="6">
    <source>
        <dbReference type="RuleBase" id="RU367135"/>
    </source>
</evidence>
<dbReference type="AlphaFoldDB" id="A0A9N9PCG8"/>
<evidence type="ECO:0000313" key="8">
    <source>
        <dbReference type="Proteomes" id="UP000789396"/>
    </source>
</evidence>
<evidence type="ECO:0000256" key="3">
    <source>
        <dbReference type="ARBA" id="ARBA00022684"/>
    </source>
</evidence>
<reference evidence="7" key="1">
    <citation type="submission" date="2021-06" db="EMBL/GenBank/DDBJ databases">
        <authorList>
            <person name="Kallberg Y."/>
            <person name="Tangrot J."/>
            <person name="Rosling A."/>
        </authorList>
    </citation>
    <scope>NUCLEOTIDE SEQUENCE</scope>
    <source>
        <strain evidence="7">IN212</strain>
    </source>
</reference>
<feature type="non-terminal residue" evidence="7">
    <location>
        <position position="1"/>
    </location>
</feature>
<sequence>HAIFVLIYGKVVYNYSNYLNLSVYKDEFEKMSINEIINGSKDDKFPGLINIMLQYLESVNIDIETRYHLEKYIEFVGMRA</sequence>
<accession>A0A9N9PCG8</accession>
<comment type="pathway">
    <text evidence="6">Sulfur metabolism; glutathione biosynthesis; glutathione from L-cysteine and L-glutamate: step 1/2.</text>
</comment>
<gene>
    <name evidence="7" type="ORF">RFULGI_LOCUS18538</name>
</gene>
<proteinExistence type="inferred from homology"/>
<dbReference type="GO" id="GO:0005524">
    <property type="term" value="F:ATP binding"/>
    <property type="evidence" value="ECO:0007669"/>
    <property type="project" value="UniProtKB-UniRule"/>
</dbReference>
<dbReference type="GO" id="GO:0004357">
    <property type="term" value="F:glutamate-cysteine ligase activity"/>
    <property type="evidence" value="ECO:0007669"/>
    <property type="project" value="UniProtKB-UniRule"/>
</dbReference>
<dbReference type="OrthoDB" id="7939818at2759"/>
<evidence type="ECO:0000256" key="2">
    <source>
        <dbReference type="ARBA" id="ARBA00022598"/>
    </source>
</evidence>
<name>A0A9N9PCG8_9GLOM</name>
<keyword evidence="8" id="KW-1185">Reference proteome</keyword>
<comment type="similarity">
    <text evidence="6">Belongs to the glutamate--cysteine ligase type 3 family.</text>
</comment>
<keyword evidence="3 6" id="KW-0317">Glutathione biosynthesis</keyword>
<dbReference type="Proteomes" id="UP000789396">
    <property type="component" value="Unassembled WGS sequence"/>
</dbReference>